<feature type="region of interest" description="Disordered" evidence="1">
    <location>
        <begin position="41"/>
        <end position="86"/>
    </location>
</feature>
<organism evidence="2 3">
    <name type="scientific">Tanacetum coccineum</name>
    <dbReference type="NCBI Taxonomy" id="301880"/>
    <lineage>
        <taxon>Eukaryota</taxon>
        <taxon>Viridiplantae</taxon>
        <taxon>Streptophyta</taxon>
        <taxon>Embryophyta</taxon>
        <taxon>Tracheophyta</taxon>
        <taxon>Spermatophyta</taxon>
        <taxon>Magnoliopsida</taxon>
        <taxon>eudicotyledons</taxon>
        <taxon>Gunneridae</taxon>
        <taxon>Pentapetalae</taxon>
        <taxon>asterids</taxon>
        <taxon>campanulids</taxon>
        <taxon>Asterales</taxon>
        <taxon>Asteraceae</taxon>
        <taxon>Asteroideae</taxon>
        <taxon>Anthemideae</taxon>
        <taxon>Anthemidinae</taxon>
        <taxon>Tanacetum</taxon>
    </lineage>
</organism>
<dbReference type="EMBL" id="BQNB010020582">
    <property type="protein sequence ID" value="GJT97469.1"/>
    <property type="molecule type" value="Genomic_DNA"/>
</dbReference>
<protein>
    <submittedName>
        <fullName evidence="2">Uncharacterized protein</fullName>
    </submittedName>
</protein>
<name>A0ABQ5ICS3_9ASTR</name>
<accession>A0ABQ5ICS3</accession>
<keyword evidence="3" id="KW-1185">Reference proteome</keyword>
<feature type="compositionally biased region" description="Polar residues" evidence="1">
    <location>
        <begin position="70"/>
        <end position="84"/>
    </location>
</feature>
<comment type="caution">
    <text evidence="2">The sequence shown here is derived from an EMBL/GenBank/DDBJ whole genome shotgun (WGS) entry which is preliminary data.</text>
</comment>
<proteinExistence type="predicted"/>
<evidence type="ECO:0000313" key="3">
    <source>
        <dbReference type="Proteomes" id="UP001151760"/>
    </source>
</evidence>
<sequence>MTGPKNTNKLLAKLITQLGNLGITNTSPTVSTPVAYTTGLLPSASPTVGPTPPPGLTSLPNSLTDWYPHSATNQSENMGPSGQATILPHAFTVGTLHDPASGA</sequence>
<gene>
    <name evidence="2" type="ORF">Tco_1092987</name>
</gene>
<reference evidence="2" key="2">
    <citation type="submission" date="2022-01" db="EMBL/GenBank/DDBJ databases">
        <authorList>
            <person name="Yamashiro T."/>
            <person name="Shiraishi A."/>
            <person name="Satake H."/>
            <person name="Nakayama K."/>
        </authorList>
    </citation>
    <scope>NUCLEOTIDE SEQUENCE</scope>
</reference>
<dbReference type="Proteomes" id="UP001151760">
    <property type="component" value="Unassembled WGS sequence"/>
</dbReference>
<evidence type="ECO:0000313" key="2">
    <source>
        <dbReference type="EMBL" id="GJT97469.1"/>
    </source>
</evidence>
<reference evidence="2" key="1">
    <citation type="journal article" date="2022" name="Int. J. Mol. Sci.">
        <title>Draft Genome of Tanacetum Coccineum: Genomic Comparison of Closely Related Tanacetum-Family Plants.</title>
        <authorList>
            <person name="Yamashiro T."/>
            <person name="Shiraishi A."/>
            <person name="Nakayama K."/>
            <person name="Satake H."/>
        </authorList>
    </citation>
    <scope>NUCLEOTIDE SEQUENCE</scope>
</reference>
<evidence type="ECO:0000256" key="1">
    <source>
        <dbReference type="SAM" id="MobiDB-lite"/>
    </source>
</evidence>